<dbReference type="AlphaFoldDB" id="A0A835ZFT1"/>
<dbReference type="EMBL" id="JAFCMP010000008">
    <property type="protein sequence ID" value="KAG5192253.1"/>
    <property type="molecule type" value="Genomic_DNA"/>
</dbReference>
<feature type="compositionally biased region" description="Acidic residues" evidence="1">
    <location>
        <begin position="371"/>
        <end position="386"/>
    </location>
</feature>
<protein>
    <submittedName>
        <fullName evidence="2">Uncharacterized protein</fullName>
    </submittedName>
</protein>
<gene>
    <name evidence="2" type="ORF">JKP88DRAFT_266255</name>
</gene>
<name>A0A835ZFT1_9STRA</name>
<reference evidence="2" key="1">
    <citation type="submission" date="2021-02" db="EMBL/GenBank/DDBJ databases">
        <title>First Annotated Genome of the Yellow-green Alga Tribonema minus.</title>
        <authorList>
            <person name="Mahan K.M."/>
        </authorList>
    </citation>
    <scope>NUCLEOTIDE SEQUENCE</scope>
    <source>
        <strain evidence="2">UTEX B ZZ1240</strain>
    </source>
</reference>
<dbReference type="Proteomes" id="UP000664859">
    <property type="component" value="Unassembled WGS sequence"/>
</dbReference>
<organism evidence="2 3">
    <name type="scientific">Tribonema minus</name>
    <dbReference type="NCBI Taxonomy" id="303371"/>
    <lineage>
        <taxon>Eukaryota</taxon>
        <taxon>Sar</taxon>
        <taxon>Stramenopiles</taxon>
        <taxon>Ochrophyta</taxon>
        <taxon>PX clade</taxon>
        <taxon>Xanthophyceae</taxon>
        <taxon>Tribonematales</taxon>
        <taxon>Tribonemataceae</taxon>
        <taxon>Tribonema</taxon>
    </lineage>
</organism>
<sequence>MPHVRLRRTRSGDIYAEWLDKFHDARGSAGAHKDGWARYLWAMLRAPRTEAVLSKTVFKDSPQVASAKKVCLAAAALLCTENGAVHCRASMPRTEAVLSKMVRKNSPQVASAKKAATARPLTQDPMRAILDDLASDWDADEDALAAVELQYPPIMETVELVEVIEPQTVARRVMTVREQLAKEWISDLGHMEAENEELLRTHDAGNAQHEPFHVPPPPPLPPRMQDALRVRGDLTTLSWLEQQLETAKGADGGGAGSQQGVRKGGTSPPRHPEQEGPLDGGFGAEAGELAVEGGKLRGNALVAALMEAPPVIVKGSKGTPRLVEPDMVSAAVMQARLEAAALLIDILEEIPEDHSALMRKLLEQSLAVTPEADEDTSDQPLEDAED</sequence>
<evidence type="ECO:0000256" key="1">
    <source>
        <dbReference type="SAM" id="MobiDB-lite"/>
    </source>
</evidence>
<comment type="caution">
    <text evidence="2">The sequence shown here is derived from an EMBL/GenBank/DDBJ whole genome shotgun (WGS) entry which is preliminary data.</text>
</comment>
<keyword evidence="3" id="KW-1185">Reference proteome</keyword>
<dbReference type="OrthoDB" id="202710at2759"/>
<proteinExistence type="predicted"/>
<evidence type="ECO:0000313" key="3">
    <source>
        <dbReference type="Proteomes" id="UP000664859"/>
    </source>
</evidence>
<evidence type="ECO:0000313" key="2">
    <source>
        <dbReference type="EMBL" id="KAG5192253.1"/>
    </source>
</evidence>
<accession>A0A835ZFT1</accession>
<feature type="region of interest" description="Disordered" evidence="1">
    <location>
        <begin position="366"/>
        <end position="386"/>
    </location>
</feature>
<feature type="region of interest" description="Disordered" evidence="1">
    <location>
        <begin position="247"/>
        <end position="285"/>
    </location>
</feature>